<evidence type="ECO:0000313" key="3">
    <source>
        <dbReference type="Proteomes" id="UP000430079"/>
    </source>
</evidence>
<evidence type="ECO:0008006" key="4">
    <source>
        <dbReference type="Google" id="ProtNLM"/>
    </source>
</evidence>
<dbReference type="Pfam" id="PF04314">
    <property type="entry name" value="PCuAC"/>
    <property type="match status" value="1"/>
</dbReference>
<evidence type="ECO:0000256" key="1">
    <source>
        <dbReference type="SAM" id="SignalP"/>
    </source>
</evidence>
<protein>
    <recommendedName>
        <fullName evidence="4">Lipoprotein</fullName>
    </recommendedName>
</protein>
<dbReference type="SUPFAM" id="SSF110087">
    <property type="entry name" value="DR1885-like metal-binding protein"/>
    <property type="match status" value="1"/>
</dbReference>
<dbReference type="EMBL" id="BLIO01000001">
    <property type="protein sequence ID" value="GFE15544.1"/>
    <property type="molecule type" value="Genomic_DNA"/>
</dbReference>
<feature type="chain" id="PRO_5024837015" description="Lipoprotein" evidence="1">
    <location>
        <begin position="21"/>
        <end position="148"/>
    </location>
</feature>
<dbReference type="PROSITE" id="PS51257">
    <property type="entry name" value="PROKAR_LIPOPROTEIN"/>
    <property type="match status" value="1"/>
</dbReference>
<dbReference type="RefSeq" id="WP_190141649.1">
    <property type="nucleotide sequence ID" value="NZ_BLIO01000001.1"/>
</dbReference>
<accession>A0A640SXD9</accession>
<dbReference type="InterPro" id="IPR007410">
    <property type="entry name" value="LpqE-like"/>
</dbReference>
<evidence type="ECO:0000313" key="2">
    <source>
        <dbReference type="EMBL" id="GFE15544.1"/>
    </source>
</evidence>
<dbReference type="PANTHER" id="PTHR36302">
    <property type="entry name" value="BLR7088 PROTEIN"/>
    <property type="match status" value="1"/>
</dbReference>
<comment type="caution">
    <text evidence="2">The sequence shown here is derived from an EMBL/GenBank/DDBJ whole genome shotgun (WGS) entry which is preliminary data.</text>
</comment>
<proteinExistence type="predicted"/>
<feature type="signal peptide" evidence="1">
    <location>
        <begin position="1"/>
        <end position="20"/>
    </location>
</feature>
<dbReference type="Gene3D" id="2.60.40.1890">
    <property type="entry name" value="PCu(A)C copper chaperone"/>
    <property type="match status" value="1"/>
</dbReference>
<dbReference type="PANTHER" id="PTHR36302:SF1">
    <property type="entry name" value="COPPER CHAPERONE PCU(A)C"/>
    <property type="match status" value="1"/>
</dbReference>
<reference evidence="2 3" key="1">
    <citation type="submission" date="2019-12" db="EMBL/GenBank/DDBJ databases">
        <title>Whole genome shotgun sequence of Streptomyces hygroscopicus subsp. glebosus NBRC 13786.</title>
        <authorList>
            <person name="Ichikawa N."/>
            <person name="Kimura A."/>
            <person name="Kitahashi Y."/>
            <person name="Komaki H."/>
            <person name="Tamura T."/>
        </authorList>
    </citation>
    <scope>NUCLEOTIDE SEQUENCE [LARGE SCALE GENOMIC DNA]</scope>
    <source>
        <strain evidence="2 3">NBRC 13786</strain>
    </source>
</reference>
<dbReference type="InterPro" id="IPR058248">
    <property type="entry name" value="Lxx211020-like"/>
</dbReference>
<dbReference type="InterPro" id="IPR036182">
    <property type="entry name" value="PCuAC_sf"/>
</dbReference>
<gene>
    <name evidence="2" type="ORF">Sgleb_35910</name>
</gene>
<organism evidence="2 3">
    <name type="scientific">Streptomyces glebosus</name>
    <dbReference type="NCBI Taxonomy" id="249580"/>
    <lineage>
        <taxon>Bacteria</taxon>
        <taxon>Bacillati</taxon>
        <taxon>Actinomycetota</taxon>
        <taxon>Actinomycetes</taxon>
        <taxon>Kitasatosporales</taxon>
        <taxon>Streptomycetaceae</taxon>
        <taxon>Streptomyces</taxon>
    </lineage>
</organism>
<dbReference type="Proteomes" id="UP000430079">
    <property type="component" value="Unassembled WGS sequence"/>
</dbReference>
<sequence length="148" mass="15667">MNRRSTLAAALTLTTGLALAGCGGDSAPKLEVAGAYMPQPVSQQMAGAYFTVKNNGDTTDKLTSVTSNLAKDISIHKTVGTKMERVESLPIPANGTLQLGHGGNHLMFMGLKSKPTKDDVVTIRLHFAHADPIRVAVTVKAADYQPKH</sequence>
<name>A0A640SXD9_9ACTN</name>
<keyword evidence="1" id="KW-0732">Signal</keyword>
<dbReference type="AlphaFoldDB" id="A0A640SXD9"/>
<keyword evidence="3" id="KW-1185">Reference proteome</keyword>